<name>A0A6J4NTS0_9BACT</name>
<evidence type="ECO:0000256" key="9">
    <source>
        <dbReference type="ARBA" id="ARBA00033158"/>
    </source>
</evidence>
<evidence type="ECO:0000256" key="5">
    <source>
        <dbReference type="ARBA" id="ARBA00023210"/>
    </source>
</evidence>
<evidence type="ECO:0000256" key="1">
    <source>
        <dbReference type="ARBA" id="ARBA00004496"/>
    </source>
</evidence>
<dbReference type="Pfam" id="PF05164">
    <property type="entry name" value="ZapA"/>
    <property type="match status" value="1"/>
</dbReference>
<dbReference type="GO" id="GO:0032153">
    <property type="term" value="C:cell division site"/>
    <property type="evidence" value="ECO:0007669"/>
    <property type="project" value="TreeGrafter"/>
</dbReference>
<dbReference type="PANTHER" id="PTHR34981">
    <property type="entry name" value="CELL DIVISION PROTEIN ZAPA"/>
    <property type="match status" value="1"/>
</dbReference>
<dbReference type="GO" id="GO:0030428">
    <property type="term" value="C:cell septum"/>
    <property type="evidence" value="ECO:0007669"/>
    <property type="project" value="TreeGrafter"/>
</dbReference>
<keyword evidence="4" id="KW-0132">Cell division</keyword>
<dbReference type="InterPro" id="IPR036192">
    <property type="entry name" value="Cell_div_ZapA-like_sf"/>
</dbReference>
<comment type="subcellular location">
    <subcellularLocation>
        <location evidence="1">Cytoplasm</location>
    </subcellularLocation>
</comment>
<evidence type="ECO:0000256" key="2">
    <source>
        <dbReference type="ARBA" id="ARBA00015195"/>
    </source>
</evidence>
<sequence>MVNNGKGKADAVAQSIRVEIYNQTYNIRSDGDNDYILRLAEYVDGKMREISSGTLTVDSLKVAILAALHIADEYHQLKNQQQQSDAQLASRSAECAEMLDRVLKHREPAPQELETEQ</sequence>
<protein>
    <recommendedName>
        <fullName evidence="2">Cell division protein ZapA</fullName>
    </recommendedName>
    <alternativeName>
        <fullName evidence="9">Z ring-associated protein ZapA</fullName>
    </alternativeName>
</protein>
<dbReference type="InterPro" id="IPR007838">
    <property type="entry name" value="Cell_div_ZapA-like"/>
</dbReference>
<dbReference type="InterPro" id="IPR042233">
    <property type="entry name" value="Cell_div_ZapA_N"/>
</dbReference>
<dbReference type="SUPFAM" id="SSF102829">
    <property type="entry name" value="Cell division protein ZapA-like"/>
    <property type="match status" value="1"/>
</dbReference>
<dbReference type="GO" id="GO:0000917">
    <property type="term" value="P:division septum assembly"/>
    <property type="evidence" value="ECO:0007669"/>
    <property type="project" value="UniProtKB-KW"/>
</dbReference>
<keyword evidence="5" id="KW-0717">Septation</keyword>
<comment type="function">
    <text evidence="7">Activator of cell division through the inhibition of FtsZ GTPase activity, therefore promoting FtsZ assembly into bundles of protofilaments necessary for the formation of the division Z ring. It is recruited early at mid-cell but it is not essential for cell division.</text>
</comment>
<accession>A0A6J4NTS0</accession>
<gene>
    <name evidence="10" type="ORF">AVDCRST_MAG74-1010</name>
</gene>
<evidence type="ECO:0000313" key="10">
    <source>
        <dbReference type="EMBL" id="CAA9391436.1"/>
    </source>
</evidence>
<evidence type="ECO:0000256" key="4">
    <source>
        <dbReference type="ARBA" id="ARBA00022618"/>
    </source>
</evidence>
<organism evidence="10">
    <name type="scientific">uncultured Pyrinomonadaceae bacterium</name>
    <dbReference type="NCBI Taxonomy" id="2283094"/>
    <lineage>
        <taxon>Bacteria</taxon>
        <taxon>Pseudomonadati</taxon>
        <taxon>Acidobacteriota</taxon>
        <taxon>Blastocatellia</taxon>
        <taxon>Blastocatellales</taxon>
        <taxon>Pyrinomonadaceae</taxon>
        <taxon>environmental samples</taxon>
    </lineage>
</organism>
<keyword evidence="6" id="KW-0131">Cell cycle</keyword>
<dbReference type="EMBL" id="CADCUR010000083">
    <property type="protein sequence ID" value="CAA9391436.1"/>
    <property type="molecule type" value="Genomic_DNA"/>
</dbReference>
<evidence type="ECO:0000256" key="7">
    <source>
        <dbReference type="ARBA" id="ARBA00024910"/>
    </source>
</evidence>
<keyword evidence="3" id="KW-0963">Cytoplasm</keyword>
<dbReference type="GO" id="GO:0043093">
    <property type="term" value="P:FtsZ-dependent cytokinesis"/>
    <property type="evidence" value="ECO:0007669"/>
    <property type="project" value="TreeGrafter"/>
</dbReference>
<evidence type="ECO:0000256" key="3">
    <source>
        <dbReference type="ARBA" id="ARBA00022490"/>
    </source>
</evidence>
<dbReference type="PANTHER" id="PTHR34981:SF1">
    <property type="entry name" value="CELL DIVISION PROTEIN ZAPA"/>
    <property type="match status" value="1"/>
</dbReference>
<reference evidence="10" key="1">
    <citation type="submission" date="2020-02" db="EMBL/GenBank/DDBJ databases">
        <authorList>
            <person name="Meier V. D."/>
        </authorList>
    </citation>
    <scope>NUCLEOTIDE SEQUENCE</scope>
    <source>
        <strain evidence="10">AVDCRST_MAG74</strain>
    </source>
</reference>
<comment type="subunit">
    <text evidence="8">Homodimer. Interacts with FtsZ.</text>
</comment>
<evidence type="ECO:0000256" key="6">
    <source>
        <dbReference type="ARBA" id="ARBA00023306"/>
    </source>
</evidence>
<dbReference type="Gene3D" id="1.20.5.50">
    <property type="match status" value="1"/>
</dbReference>
<dbReference type="GO" id="GO:0005829">
    <property type="term" value="C:cytosol"/>
    <property type="evidence" value="ECO:0007669"/>
    <property type="project" value="TreeGrafter"/>
</dbReference>
<dbReference type="Gene3D" id="3.30.160.880">
    <property type="entry name" value="Cell division protein ZapA protomer, N-terminal domain"/>
    <property type="match status" value="1"/>
</dbReference>
<dbReference type="GO" id="GO:0000921">
    <property type="term" value="P:septin ring assembly"/>
    <property type="evidence" value="ECO:0007669"/>
    <property type="project" value="TreeGrafter"/>
</dbReference>
<proteinExistence type="predicted"/>
<evidence type="ECO:0000256" key="8">
    <source>
        <dbReference type="ARBA" id="ARBA00026068"/>
    </source>
</evidence>
<dbReference type="AlphaFoldDB" id="A0A6J4NTS0"/>